<dbReference type="EMBL" id="PVBS01000006">
    <property type="protein sequence ID" value="PRD50769.1"/>
    <property type="molecule type" value="Genomic_DNA"/>
</dbReference>
<accession>A0A2S9JD27</accession>
<dbReference type="AlphaFoldDB" id="A0A2S9JD27"/>
<evidence type="ECO:0000313" key="2">
    <source>
        <dbReference type="Proteomes" id="UP000238642"/>
    </source>
</evidence>
<gene>
    <name evidence="1" type="ORF">C5749_18925</name>
</gene>
<proteinExistence type="predicted"/>
<sequence>MMKRTLLFVALSILFFACEKEEKTAGEWSKLAEEKRQDIERLIASTTCHDISEWSVFTHGDPYGCAPTHFPMHPSIKDEFDRLWADYLYFNREHTNAMIKEGVIIEPCWDEGWFHHAPIRLACRDNKASLVYIHDLEIEESKEQIAEIYPHIEAYLAELTCENNEGWTYTVLYNNDCSLSYIPVKRTNERSAIRTDIEFYNAHRANIVNKEKLDCSDRSYEYPDGIICEDGKPVVKTKTY</sequence>
<reference evidence="1 2" key="1">
    <citation type="submission" date="2018-02" db="EMBL/GenBank/DDBJ databases">
        <title>The draft genome of Sphingobacterium gobiense H7.</title>
        <authorList>
            <person name="Li L."/>
            <person name="Liu L."/>
            <person name="Zhang X."/>
            <person name="Wang T."/>
            <person name="Liang L."/>
        </authorList>
    </citation>
    <scope>NUCLEOTIDE SEQUENCE [LARGE SCALE GENOMIC DNA]</scope>
    <source>
        <strain evidence="1 2">ACCC 05757</strain>
    </source>
</reference>
<evidence type="ECO:0000313" key="1">
    <source>
        <dbReference type="EMBL" id="PRD50769.1"/>
    </source>
</evidence>
<name>A0A2S9JD27_9SPHI</name>
<organism evidence="1 2">
    <name type="scientific">Sphingobacterium gobiense</name>
    <dbReference type="NCBI Taxonomy" id="1382456"/>
    <lineage>
        <taxon>Bacteria</taxon>
        <taxon>Pseudomonadati</taxon>
        <taxon>Bacteroidota</taxon>
        <taxon>Sphingobacteriia</taxon>
        <taxon>Sphingobacteriales</taxon>
        <taxon>Sphingobacteriaceae</taxon>
        <taxon>Sphingobacterium</taxon>
    </lineage>
</organism>
<protein>
    <submittedName>
        <fullName evidence="1">Uncharacterized protein</fullName>
    </submittedName>
</protein>
<dbReference type="RefSeq" id="WP_105727790.1">
    <property type="nucleotide sequence ID" value="NZ_PVBS01000006.1"/>
</dbReference>
<dbReference type="PROSITE" id="PS51257">
    <property type="entry name" value="PROKAR_LIPOPROTEIN"/>
    <property type="match status" value="1"/>
</dbReference>
<comment type="caution">
    <text evidence="1">The sequence shown here is derived from an EMBL/GenBank/DDBJ whole genome shotgun (WGS) entry which is preliminary data.</text>
</comment>
<dbReference type="Proteomes" id="UP000238642">
    <property type="component" value="Unassembled WGS sequence"/>
</dbReference>
<keyword evidence="2" id="KW-1185">Reference proteome</keyword>
<dbReference type="OrthoDB" id="752687at2"/>